<accession>A0A7Y0LXQ0</accession>
<evidence type="ECO:0000313" key="2">
    <source>
        <dbReference type="Proteomes" id="UP000562124"/>
    </source>
</evidence>
<dbReference type="InterPro" id="IPR025443">
    <property type="entry name" value="DUF4307"/>
</dbReference>
<dbReference type="Pfam" id="PF14155">
    <property type="entry name" value="DUF4307"/>
    <property type="match status" value="1"/>
</dbReference>
<proteinExistence type="predicted"/>
<dbReference type="RefSeq" id="WP_169324218.1">
    <property type="nucleotide sequence ID" value="NZ_JABCJJ010000007.1"/>
</dbReference>
<reference evidence="1 2" key="1">
    <citation type="submission" date="2020-04" db="EMBL/GenBank/DDBJ databases">
        <title>Sequencing and Assembly of C. fimi.</title>
        <authorList>
            <person name="Ramsey A.R."/>
        </authorList>
    </citation>
    <scope>NUCLEOTIDE SEQUENCE [LARGE SCALE GENOMIC DNA]</scope>
    <source>
        <strain evidence="1 2">SB</strain>
    </source>
</reference>
<protein>
    <submittedName>
        <fullName evidence="1">DUF4307 domain-containing protein</fullName>
    </submittedName>
</protein>
<dbReference type="EMBL" id="JABCJJ010000007">
    <property type="protein sequence ID" value="NMR19839.1"/>
    <property type="molecule type" value="Genomic_DNA"/>
</dbReference>
<organism evidence="1 2">
    <name type="scientific">Cellulomonas fimi</name>
    <dbReference type="NCBI Taxonomy" id="1708"/>
    <lineage>
        <taxon>Bacteria</taxon>
        <taxon>Bacillati</taxon>
        <taxon>Actinomycetota</taxon>
        <taxon>Actinomycetes</taxon>
        <taxon>Micrococcales</taxon>
        <taxon>Cellulomonadaceae</taxon>
        <taxon>Cellulomonas</taxon>
    </lineage>
</organism>
<evidence type="ECO:0000313" key="1">
    <source>
        <dbReference type="EMBL" id="NMR19839.1"/>
    </source>
</evidence>
<keyword evidence="2" id="KW-1185">Reference proteome</keyword>
<dbReference type="AlphaFoldDB" id="A0A7Y0LXQ0"/>
<gene>
    <name evidence="1" type="ORF">HIR71_06320</name>
</gene>
<comment type="caution">
    <text evidence="1">The sequence shown here is derived from an EMBL/GenBank/DDBJ whole genome shotgun (WGS) entry which is preliminary data.</text>
</comment>
<sequence>MTGTTSPRLPEGRYGPVPTARRGRLVRGAAVAAAAAVATLGVWIGTSVLQDPVQWESVGYKVEGPALVQVTFDVIKDPDATARCTVRALNQSFAEVGVREVTAGPSGSRVQRLTVPVATQELAVTGVAEGCRLVP</sequence>
<dbReference type="Proteomes" id="UP000562124">
    <property type="component" value="Unassembled WGS sequence"/>
</dbReference>
<name>A0A7Y0LXQ0_CELFI</name>